<feature type="transmembrane region" description="Helical" evidence="6">
    <location>
        <begin position="7"/>
        <end position="33"/>
    </location>
</feature>
<keyword evidence="9" id="KW-1185">Reference proteome</keyword>
<evidence type="ECO:0000259" key="7">
    <source>
        <dbReference type="Pfam" id="PF00892"/>
    </source>
</evidence>
<keyword evidence="2" id="KW-1003">Cell membrane</keyword>
<dbReference type="AlphaFoldDB" id="A0A434AXR9"/>
<feature type="transmembrane region" description="Helical" evidence="6">
    <location>
        <begin position="147"/>
        <end position="171"/>
    </location>
</feature>
<evidence type="ECO:0000313" key="9">
    <source>
        <dbReference type="Proteomes" id="UP000282985"/>
    </source>
</evidence>
<feature type="transmembrane region" description="Helical" evidence="6">
    <location>
        <begin position="272"/>
        <end position="290"/>
    </location>
</feature>
<sequence>MNKKFLLIYGSIILSMLFWSFSFVWVKIVYTVYNPITTVILRLIISSSLLFLIGKGLNRIQKIDKKDRTQLMLLAFFEPFLYFMGESFGLKFVSSTLGAVIISTIPLFSPVAAYFFHREKIGIMGVVGILISILGVAVIIFNRDFNLIASPLGVALMFLAVGSAIAYSIVLKNLAAKYNPITLISYQNLIGIVLFLPLFFIFEFQDFIHAKPTIDVLISLFELAIFASSLAFIFFTYGLNHIGITKTNTFINAIPVFTAIFAFFVLDEILNFQKITGIAIVISGLFLSQTKLNFLKVRKK</sequence>
<dbReference type="GO" id="GO:0005886">
    <property type="term" value="C:plasma membrane"/>
    <property type="evidence" value="ECO:0007669"/>
    <property type="project" value="UniProtKB-SubCell"/>
</dbReference>
<keyword evidence="5 6" id="KW-0472">Membrane</keyword>
<evidence type="ECO:0000256" key="6">
    <source>
        <dbReference type="SAM" id="Phobius"/>
    </source>
</evidence>
<feature type="transmembrane region" description="Helical" evidence="6">
    <location>
        <begin position="69"/>
        <end position="85"/>
    </location>
</feature>
<dbReference type="InterPro" id="IPR050638">
    <property type="entry name" value="AA-Vitamin_Transporters"/>
</dbReference>
<feature type="transmembrane region" description="Helical" evidence="6">
    <location>
        <begin position="97"/>
        <end position="116"/>
    </location>
</feature>
<feature type="domain" description="EamA" evidence="7">
    <location>
        <begin position="11"/>
        <end position="140"/>
    </location>
</feature>
<evidence type="ECO:0000256" key="2">
    <source>
        <dbReference type="ARBA" id="ARBA00022475"/>
    </source>
</evidence>
<dbReference type="Proteomes" id="UP000282985">
    <property type="component" value="Unassembled WGS sequence"/>
</dbReference>
<comment type="subcellular location">
    <subcellularLocation>
        <location evidence="1">Cell membrane</location>
        <topology evidence="1">Multi-pass membrane protein</topology>
    </subcellularLocation>
</comment>
<accession>A0A434AXR9</accession>
<evidence type="ECO:0000256" key="1">
    <source>
        <dbReference type="ARBA" id="ARBA00004651"/>
    </source>
</evidence>
<evidence type="ECO:0000256" key="4">
    <source>
        <dbReference type="ARBA" id="ARBA00022989"/>
    </source>
</evidence>
<keyword evidence="3 6" id="KW-0812">Transmembrane</keyword>
<dbReference type="SUPFAM" id="SSF103481">
    <property type="entry name" value="Multidrug resistance efflux transporter EmrE"/>
    <property type="match status" value="2"/>
</dbReference>
<evidence type="ECO:0000313" key="8">
    <source>
        <dbReference type="EMBL" id="RUT79353.1"/>
    </source>
</evidence>
<dbReference type="PANTHER" id="PTHR32322:SF18">
    <property type="entry name" value="S-ADENOSYLMETHIONINE_S-ADENOSYLHOMOCYSTEINE TRANSPORTER"/>
    <property type="match status" value="1"/>
</dbReference>
<gene>
    <name evidence="8" type="ORF">DLK05_03785</name>
</gene>
<reference evidence="8 9" key="1">
    <citation type="submission" date="2018-11" db="EMBL/GenBank/DDBJ databases">
        <title>Parancylomarina longa gen. nov., sp. nov., isolated from sediments of southern Okinawa.</title>
        <authorList>
            <person name="Fu T."/>
        </authorList>
    </citation>
    <scope>NUCLEOTIDE SEQUENCE [LARGE SCALE GENOMIC DNA]</scope>
    <source>
        <strain evidence="8 9">T3-2 S1-C</strain>
    </source>
</reference>
<feature type="domain" description="EamA" evidence="7">
    <location>
        <begin position="152"/>
        <end position="288"/>
    </location>
</feature>
<feature type="transmembrane region" description="Helical" evidence="6">
    <location>
        <begin position="214"/>
        <end position="237"/>
    </location>
</feature>
<protein>
    <submittedName>
        <fullName evidence="8">DMT family transporter</fullName>
    </submittedName>
</protein>
<feature type="transmembrane region" description="Helical" evidence="6">
    <location>
        <begin position="123"/>
        <end position="141"/>
    </location>
</feature>
<dbReference type="InterPro" id="IPR000620">
    <property type="entry name" value="EamA_dom"/>
</dbReference>
<evidence type="ECO:0000256" key="5">
    <source>
        <dbReference type="ARBA" id="ARBA00023136"/>
    </source>
</evidence>
<dbReference type="RefSeq" id="WP_127342644.1">
    <property type="nucleotide sequence ID" value="NZ_RJJX01000003.1"/>
</dbReference>
<dbReference type="OrthoDB" id="9805239at2"/>
<proteinExistence type="predicted"/>
<comment type="caution">
    <text evidence="8">The sequence shown here is derived from an EMBL/GenBank/DDBJ whole genome shotgun (WGS) entry which is preliminary data.</text>
</comment>
<dbReference type="Pfam" id="PF00892">
    <property type="entry name" value="EamA"/>
    <property type="match status" value="2"/>
</dbReference>
<organism evidence="8 9">
    <name type="scientific">Ancylomarina longa</name>
    <dbReference type="NCBI Taxonomy" id="2487017"/>
    <lineage>
        <taxon>Bacteria</taxon>
        <taxon>Pseudomonadati</taxon>
        <taxon>Bacteroidota</taxon>
        <taxon>Bacteroidia</taxon>
        <taxon>Marinilabiliales</taxon>
        <taxon>Marinifilaceae</taxon>
        <taxon>Ancylomarina</taxon>
    </lineage>
</organism>
<evidence type="ECO:0000256" key="3">
    <source>
        <dbReference type="ARBA" id="ARBA00022692"/>
    </source>
</evidence>
<keyword evidence="4 6" id="KW-1133">Transmembrane helix</keyword>
<name>A0A434AXR9_9BACT</name>
<feature type="transmembrane region" description="Helical" evidence="6">
    <location>
        <begin position="39"/>
        <end position="57"/>
    </location>
</feature>
<feature type="transmembrane region" description="Helical" evidence="6">
    <location>
        <begin position="249"/>
        <end position="266"/>
    </location>
</feature>
<dbReference type="PANTHER" id="PTHR32322">
    <property type="entry name" value="INNER MEMBRANE TRANSPORTER"/>
    <property type="match status" value="1"/>
</dbReference>
<dbReference type="EMBL" id="RJJX01000003">
    <property type="protein sequence ID" value="RUT79353.1"/>
    <property type="molecule type" value="Genomic_DNA"/>
</dbReference>
<feature type="transmembrane region" description="Helical" evidence="6">
    <location>
        <begin position="183"/>
        <end position="202"/>
    </location>
</feature>
<dbReference type="InterPro" id="IPR037185">
    <property type="entry name" value="EmrE-like"/>
</dbReference>